<dbReference type="InterPro" id="IPR017783">
    <property type="entry name" value="ABC_choline_sub-bd"/>
</dbReference>
<dbReference type="Gene3D" id="3.40.190.10">
    <property type="entry name" value="Periplasmic binding protein-like II"/>
    <property type="match status" value="1"/>
</dbReference>
<dbReference type="GO" id="GO:0015871">
    <property type="term" value="P:choline transport"/>
    <property type="evidence" value="ECO:0007669"/>
    <property type="project" value="InterPro"/>
</dbReference>
<evidence type="ECO:0000313" key="4">
    <source>
        <dbReference type="Proteomes" id="UP000295832"/>
    </source>
</evidence>
<dbReference type="AlphaFoldDB" id="A0A4R8GKQ3"/>
<dbReference type="Pfam" id="PF04069">
    <property type="entry name" value="OpuAC"/>
    <property type="match status" value="1"/>
</dbReference>
<comment type="caution">
    <text evidence="3">The sequence shown here is derived from an EMBL/GenBank/DDBJ whole genome shotgun (WGS) entry which is preliminary data.</text>
</comment>
<dbReference type="PROSITE" id="PS51257">
    <property type="entry name" value="PROKAR_LIPOPROTEIN"/>
    <property type="match status" value="1"/>
</dbReference>
<dbReference type="EMBL" id="SOEG01000060">
    <property type="protein sequence ID" value="TDX43694.1"/>
    <property type="molecule type" value="Genomic_DNA"/>
</dbReference>
<accession>A0A4R8GKQ3</accession>
<reference evidence="3 4" key="1">
    <citation type="submission" date="2019-03" db="EMBL/GenBank/DDBJ databases">
        <title>Subsurface microbial communities from deep shales in Ohio and West Virginia, USA.</title>
        <authorList>
            <person name="Wrighton K."/>
        </authorList>
    </citation>
    <scope>NUCLEOTIDE SEQUENCE [LARGE SCALE GENOMIC DNA]</scope>
    <source>
        <strain evidence="3 4">MSL 6dP</strain>
    </source>
</reference>
<dbReference type="InterPro" id="IPR007210">
    <property type="entry name" value="ABC_Gly_betaine_transp_sub-bd"/>
</dbReference>
<dbReference type="Gene3D" id="3.40.190.100">
    <property type="entry name" value="Glycine betaine-binding periplasmic protein, domain 2"/>
    <property type="match status" value="1"/>
</dbReference>
<dbReference type="STRING" id="926561.GCA_000379025_02730"/>
<protein>
    <submittedName>
        <fullName evidence="3">Glycine betaine/proline transport system substrate-binding protein</fullName>
    </submittedName>
</protein>
<gene>
    <name evidence="3" type="ORF">C7959_1603</name>
</gene>
<evidence type="ECO:0000313" key="3">
    <source>
        <dbReference type="EMBL" id="TDX43694.1"/>
    </source>
</evidence>
<name>A0A4R8GKQ3_9FIRM</name>
<feature type="chain" id="PRO_5039194305" evidence="1">
    <location>
        <begin position="23"/>
        <end position="321"/>
    </location>
</feature>
<proteinExistence type="predicted"/>
<evidence type="ECO:0000256" key="1">
    <source>
        <dbReference type="SAM" id="SignalP"/>
    </source>
</evidence>
<feature type="signal peptide" evidence="1">
    <location>
        <begin position="1"/>
        <end position="22"/>
    </location>
</feature>
<dbReference type="CDD" id="cd13640">
    <property type="entry name" value="PBP2_ChoX"/>
    <property type="match status" value="1"/>
</dbReference>
<dbReference type="Proteomes" id="UP000295832">
    <property type="component" value="Unassembled WGS sequence"/>
</dbReference>
<feature type="domain" description="ABC-type glycine betaine transport system substrate-binding" evidence="2">
    <location>
        <begin position="42"/>
        <end position="292"/>
    </location>
</feature>
<evidence type="ECO:0000259" key="2">
    <source>
        <dbReference type="Pfam" id="PF04069"/>
    </source>
</evidence>
<dbReference type="GO" id="GO:0033265">
    <property type="term" value="F:choline binding"/>
    <property type="evidence" value="ECO:0007669"/>
    <property type="project" value="InterPro"/>
</dbReference>
<dbReference type="GO" id="GO:0043190">
    <property type="term" value="C:ATP-binding cassette (ABC) transporter complex"/>
    <property type="evidence" value="ECO:0007669"/>
    <property type="project" value="InterPro"/>
</dbReference>
<dbReference type="GO" id="GO:0042597">
    <property type="term" value="C:periplasmic space"/>
    <property type="evidence" value="ECO:0007669"/>
    <property type="project" value="InterPro"/>
</dbReference>
<dbReference type="GO" id="GO:0022857">
    <property type="term" value="F:transmembrane transporter activity"/>
    <property type="evidence" value="ECO:0007669"/>
    <property type="project" value="InterPro"/>
</dbReference>
<dbReference type="SUPFAM" id="SSF53850">
    <property type="entry name" value="Periplasmic binding protein-like II"/>
    <property type="match status" value="1"/>
</dbReference>
<sequence>MLLKKKFVLVLSLVLILALASACTQQGSSEKAKKELAVKQSKVSFGYVNWPGVTVKTEVAKEVLESLGYEVETSSLGEQVIFKSMENDELDAFLGNWMPSMKNTFEPYQKKGVIENVRLNLDQALYKTAVPKYVWEAGVKSMADLNKYADKFDHQIIGLEAGNAGNIIIKNAIDNNTYQLKDWELMSGSTAAMLATVERATKKKEWVAFHGWKPHWMNIKYDLKYLEDPEGIWGEESKVYTAARPELKKEAPNFYKFLEQFNVSSEIQSGWILEYQKKGRPAEEVAQEWIKNNNDLIQEWIVGMTTVDGKDAVETIKNKFN</sequence>
<keyword evidence="4" id="KW-1185">Reference proteome</keyword>
<dbReference type="RefSeq" id="WP_134119221.1">
    <property type="nucleotide sequence ID" value="NZ_SOEG01000060.1"/>
</dbReference>
<keyword evidence="1" id="KW-0732">Signal</keyword>
<organism evidence="3 4">
    <name type="scientific">Orenia marismortui</name>
    <dbReference type="NCBI Taxonomy" id="46469"/>
    <lineage>
        <taxon>Bacteria</taxon>
        <taxon>Bacillati</taxon>
        <taxon>Bacillota</taxon>
        <taxon>Clostridia</taxon>
        <taxon>Halanaerobiales</taxon>
        <taxon>Halobacteroidaceae</taxon>
        <taxon>Orenia</taxon>
    </lineage>
</organism>